<evidence type="ECO:0000259" key="3">
    <source>
        <dbReference type="Pfam" id="PF13581"/>
    </source>
</evidence>
<keyword evidence="1" id="KW-0418">Kinase</keyword>
<keyword evidence="1" id="KW-0723">Serine/threonine-protein kinase</keyword>
<evidence type="ECO:0000256" key="2">
    <source>
        <dbReference type="SAM" id="MobiDB-lite"/>
    </source>
</evidence>
<dbReference type="EC" id="2.7.13.3" evidence="4"/>
<keyword evidence="4" id="KW-0547">Nucleotide-binding</keyword>
<dbReference type="SUPFAM" id="SSF55874">
    <property type="entry name" value="ATPase domain of HSP90 chaperone/DNA topoisomerase II/histidine kinase"/>
    <property type="match status" value="1"/>
</dbReference>
<dbReference type="Gene3D" id="3.30.565.10">
    <property type="entry name" value="Histidine kinase-like ATPase, C-terminal domain"/>
    <property type="match status" value="1"/>
</dbReference>
<keyword evidence="5" id="KW-1185">Reference proteome</keyword>
<sequence length="154" mass="16042">MAPAQSGGPGSNSGDVGDLRRHGVPASAGNLPVLRDEVDEWARAAGLGGEIAESLALATYEAMANAVEHAYGGAAGFLDVDAVRSAAAIEVTVTDHGAWRPPHESDPQRKRGLPLIERLADEAVVTSGEHGTRVQMRWAVPVRHSDDDMASADA</sequence>
<dbReference type="CDD" id="cd16936">
    <property type="entry name" value="HATPase_RsbW-like"/>
    <property type="match status" value="1"/>
</dbReference>
<proteinExistence type="predicted"/>
<gene>
    <name evidence="4" type="ORF">R4I43_17760</name>
</gene>
<feature type="region of interest" description="Disordered" evidence="2">
    <location>
        <begin position="1"/>
        <end position="32"/>
    </location>
</feature>
<dbReference type="InterPro" id="IPR003594">
    <property type="entry name" value="HATPase_dom"/>
</dbReference>
<dbReference type="Proteomes" id="UP001327093">
    <property type="component" value="Unassembled WGS sequence"/>
</dbReference>
<protein>
    <submittedName>
        <fullName evidence="4">ATP-binding protein</fullName>
        <ecNumber evidence="4">2.7.13.3</ecNumber>
    </submittedName>
</protein>
<organism evidence="4 5">
    <name type="scientific">Saccharopolyspora mangrovi</name>
    <dbReference type="NCBI Taxonomy" id="3082379"/>
    <lineage>
        <taxon>Bacteria</taxon>
        <taxon>Bacillati</taxon>
        <taxon>Actinomycetota</taxon>
        <taxon>Actinomycetes</taxon>
        <taxon>Pseudonocardiales</taxon>
        <taxon>Pseudonocardiaceae</taxon>
        <taxon>Saccharopolyspora</taxon>
    </lineage>
</organism>
<dbReference type="InterPro" id="IPR050267">
    <property type="entry name" value="Anti-sigma-factor_SerPK"/>
</dbReference>
<evidence type="ECO:0000313" key="4">
    <source>
        <dbReference type="EMBL" id="MEB3369259.1"/>
    </source>
</evidence>
<dbReference type="PANTHER" id="PTHR35526">
    <property type="entry name" value="ANTI-SIGMA-F FACTOR RSBW-RELATED"/>
    <property type="match status" value="1"/>
</dbReference>
<evidence type="ECO:0000313" key="5">
    <source>
        <dbReference type="Proteomes" id="UP001327093"/>
    </source>
</evidence>
<dbReference type="InterPro" id="IPR036890">
    <property type="entry name" value="HATPase_C_sf"/>
</dbReference>
<evidence type="ECO:0000256" key="1">
    <source>
        <dbReference type="ARBA" id="ARBA00022527"/>
    </source>
</evidence>
<dbReference type="RefSeq" id="WP_324266745.1">
    <property type="nucleotide sequence ID" value="NZ_JAWLNX010000011.1"/>
</dbReference>
<dbReference type="GO" id="GO:0004673">
    <property type="term" value="F:protein histidine kinase activity"/>
    <property type="evidence" value="ECO:0007669"/>
    <property type="project" value="UniProtKB-EC"/>
</dbReference>
<name>A0ABU6ACM1_9PSEU</name>
<feature type="domain" description="Histidine kinase/HSP90-like ATPase" evidence="3">
    <location>
        <begin position="24"/>
        <end position="138"/>
    </location>
</feature>
<keyword evidence="4" id="KW-0067">ATP-binding</keyword>
<dbReference type="EMBL" id="JAWLNX010000011">
    <property type="protein sequence ID" value="MEB3369259.1"/>
    <property type="molecule type" value="Genomic_DNA"/>
</dbReference>
<comment type="caution">
    <text evidence="4">The sequence shown here is derived from an EMBL/GenBank/DDBJ whole genome shotgun (WGS) entry which is preliminary data.</text>
</comment>
<keyword evidence="4" id="KW-0808">Transferase</keyword>
<dbReference type="PANTHER" id="PTHR35526:SF3">
    <property type="entry name" value="ANTI-SIGMA-F FACTOR RSBW"/>
    <property type="match status" value="1"/>
</dbReference>
<reference evidence="4 5" key="1">
    <citation type="submission" date="2023-10" db="EMBL/GenBank/DDBJ databases">
        <title>Saccharopolyspora sp. nov., isolated from mangrove soil.</title>
        <authorList>
            <person name="Lu Y."/>
            <person name="Liu W."/>
        </authorList>
    </citation>
    <scope>NUCLEOTIDE SEQUENCE [LARGE SCALE GENOMIC DNA]</scope>
    <source>
        <strain evidence="4 5">S2-29</strain>
    </source>
</reference>
<dbReference type="Pfam" id="PF13581">
    <property type="entry name" value="HATPase_c_2"/>
    <property type="match status" value="1"/>
</dbReference>
<dbReference type="GO" id="GO:0005524">
    <property type="term" value="F:ATP binding"/>
    <property type="evidence" value="ECO:0007669"/>
    <property type="project" value="UniProtKB-KW"/>
</dbReference>
<accession>A0ABU6ACM1</accession>